<evidence type="ECO:0000313" key="3">
    <source>
        <dbReference type="Proteomes" id="UP000199686"/>
    </source>
</evidence>
<dbReference type="AlphaFoldDB" id="A0AB38BJK4"/>
<proteinExistence type="predicted"/>
<name>A0AB38BJK4_9LACT</name>
<gene>
    <name evidence="2" type="ORF">SAMN04488507_103211</name>
</gene>
<dbReference type="EMBL" id="FOQC01000032">
    <property type="protein sequence ID" value="SFH98417.1"/>
    <property type="molecule type" value="Genomic_DNA"/>
</dbReference>
<evidence type="ECO:0000256" key="1">
    <source>
        <dbReference type="SAM" id="MobiDB-lite"/>
    </source>
</evidence>
<feature type="region of interest" description="Disordered" evidence="1">
    <location>
        <begin position="155"/>
        <end position="192"/>
    </location>
</feature>
<accession>A0AB38BJK4</accession>
<organism evidence="2 3">
    <name type="scientific">Trichococcus flocculiformis</name>
    <dbReference type="NCBI Taxonomy" id="82803"/>
    <lineage>
        <taxon>Bacteria</taxon>
        <taxon>Bacillati</taxon>
        <taxon>Bacillota</taxon>
        <taxon>Bacilli</taxon>
        <taxon>Lactobacillales</taxon>
        <taxon>Carnobacteriaceae</taxon>
        <taxon>Trichococcus</taxon>
    </lineage>
</organism>
<comment type="caution">
    <text evidence="2">The sequence shown here is derived from an EMBL/GenBank/DDBJ whole genome shotgun (WGS) entry which is preliminary data.</text>
</comment>
<evidence type="ECO:0000313" key="2">
    <source>
        <dbReference type="EMBL" id="SFH98417.1"/>
    </source>
</evidence>
<sequence>MLRGTEASQELARAQNAHLRQALVRRRSASVPALSSGKHSLAGEQLLSGTATPLRRALTGGNHLLRPGLASQELARAQNAHLRQALVRRRSASVPALSSGKHSLAGEQLLSGTATPLRRALTGGNHLLRPGLASQELTRAQNAHLRRALVRRRSASVPALSSGKHSLAGEQLLPGTSTPLRRALTGGNHLLR</sequence>
<reference evidence="2 3" key="1">
    <citation type="submission" date="2016-10" db="EMBL/GenBank/DDBJ databases">
        <authorList>
            <person name="Varghese N."/>
            <person name="Submissions S."/>
        </authorList>
    </citation>
    <scope>NUCLEOTIDE SEQUENCE [LARGE SCALE GENOMIC DNA]</scope>
    <source>
        <strain evidence="2 3">DSM 2094</strain>
    </source>
</reference>
<dbReference type="Proteomes" id="UP000199686">
    <property type="component" value="Unassembled WGS sequence"/>
</dbReference>
<protein>
    <submittedName>
        <fullName evidence="2">Uncharacterized protein</fullName>
    </submittedName>
</protein>